<dbReference type="Proteomes" id="UP000326877">
    <property type="component" value="Unassembled WGS sequence"/>
</dbReference>
<proteinExistence type="predicted"/>
<dbReference type="AlphaFoldDB" id="A0A5N7CJ69"/>
<dbReference type="EMBL" id="ML735229">
    <property type="protein sequence ID" value="KAE8393503.1"/>
    <property type="molecule type" value="Genomic_DNA"/>
</dbReference>
<dbReference type="Gene3D" id="3.90.1200.10">
    <property type="match status" value="1"/>
</dbReference>
<protein>
    <recommendedName>
        <fullName evidence="1">Aminoglycoside phosphotransferase domain-containing protein</fullName>
    </recommendedName>
</protein>
<dbReference type="Pfam" id="PF01636">
    <property type="entry name" value="APH"/>
    <property type="match status" value="1"/>
</dbReference>
<sequence length="337" mass="37237">MDKMDSTTPTPVPISTLQTFTTTTLSLPTATLTRQSKIEGDDHMIYLITESPSHILRVTKPRPGENRLLPGFQMQAFDIAIRGLIREEYLSRGLDADLIPASIGHKVMSEDGVYAASVETKLTGTGLHLDVEKNTSEATVRGLVELMRVMRGVDVRSLEERLGVGFSVPSIPFPDLRVWRERAILGWKRLIRLGQVDYGDQAEAEGLVERKTEFIQRIRDLSDHSCQVFIHNDIKGEHILVDGCGRITGILDWADAGIGCAATDIAGLVLTVGTRLATRIAAEVGYGEDEILRGVMQARCECVSRLDERLNGGDEFSPIPLLKDQLALSLEECELVW</sequence>
<evidence type="ECO:0000313" key="2">
    <source>
        <dbReference type="EMBL" id="KAE8393503.1"/>
    </source>
</evidence>
<dbReference type="SUPFAM" id="SSF56112">
    <property type="entry name" value="Protein kinase-like (PK-like)"/>
    <property type="match status" value="1"/>
</dbReference>
<dbReference type="InterPro" id="IPR002575">
    <property type="entry name" value="Aminoglycoside_PTrfase"/>
</dbReference>
<name>A0A5N7CJ69_PETAA</name>
<evidence type="ECO:0000259" key="1">
    <source>
        <dbReference type="Pfam" id="PF01636"/>
    </source>
</evidence>
<organism evidence="2">
    <name type="scientific">Petromyces alliaceus</name>
    <name type="common">Aspergillus alliaceus</name>
    <dbReference type="NCBI Taxonomy" id="209559"/>
    <lineage>
        <taxon>Eukaryota</taxon>
        <taxon>Fungi</taxon>
        <taxon>Dikarya</taxon>
        <taxon>Ascomycota</taxon>
        <taxon>Pezizomycotina</taxon>
        <taxon>Eurotiomycetes</taxon>
        <taxon>Eurotiomycetidae</taxon>
        <taxon>Eurotiales</taxon>
        <taxon>Aspergillaceae</taxon>
        <taxon>Aspergillus</taxon>
        <taxon>Aspergillus subgen. Circumdati</taxon>
    </lineage>
</organism>
<feature type="domain" description="Aminoglycoside phosphotransferase" evidence="1">
    <location>
        <begin position="170"/>
        <end position="283"/>
    </location>
</feature>
<dbReference type="OrthoDB" id="5598852at2759"/>
<gene>
    <name evidence="2" type="ORF">BDV23DRAFT_149313</name>
</gene>
<reference evidence="2" key="1">
    <citation type="submission" date="2019-04" db="EMBL/GenBank/DDBJ databases">
        <title>Friends and foes A comparative genomics studyof 23 Aspergillus species from section Flavi.</title>
        <authorList>
            <consortium name="DOE Joint Genome Institute"/>
            <person name="Kjaerbolling I."/>
            <person name="Vesth T."/>
            <person name="Frisvad J.C."/>
            <person name="Nybo J.L."/>
            <person name="Theobald S."/>
            <person name="Kildgaard S."/>
            <person name="Isbrandt T."/>
            <person name="Kuo A."/>
            <person name="Sato A."/>
            <person name="Lyhne E.K."/>
            <person name="Kogle M.E."/>
            <person name="Wiebenga A."/>
            <person name="Kun R.S."/>
            <person name="Lubbers R.J."/>
            <person name="Makela M.R."/>
            <person name="Barry K."/>
            <person name="Chovatia M."/>
            <person name="Clum A."/>
            <person name="Daum C."/>
            <person name="Haridas S."/>
            <person name="He G."/>
            <person name="LaButti K."/>
            <person name="Lipzen A."/>
            <person name="Mondo S."/>
            <person name="Riley R."/>
            <person name="Salamov A."/>
            <person name="Simmons B.A."/>
            <person name="Magnuson J.K."/>
            <person name="Henrissat B."/>
            <person name="Mortensen U.H."/>
            <person name="Larsen T.O."/>
            <person name="Devries R.P."/>
            <person name="Grigoriev I.V."/>
            <person name="Machida M."/>
            <person name="Baker S.E."/>
            <person name="Andersen M.R."/>
        </authorList>
    </citation>
    <scope>NUCLEOTIDE SEQUENCE [LARGE SCALE GENOMIC DNA]</scope>
    <source>
        <strain evidence="2">IBT 14317</strain>
    </source>
</reference>
<accession>A0A5N7CJ69</accession>
<dbReference type="InterPro" id="IPR011009">
    <property type="entry name" value="Kinase-like_dom_sf"/>
</dbReference>